<proteinExistence type="predicted"/>
<evidence type="ECO:0000313" key="2">
    <source>
        <dbReference type="EMBL" id="RIB09671.1"/>
    </source>
</evidence>
<feature type="compositionally biased region" description="Polar residues" evidence="1">
    <location>
        <begin position="147"/>
        <end position="166"/>
    </location>
</feature>
<keyword evidence="3" id="KW-1185">Reference proteome</keyword>
<dbReference type="OrthoDB" id="2401179at2759"/>
<accession>A0A397UJK2</accession>
<feature type="region of interest" description="Disordered" evidence="1">
    <location>
        <begin position="135"/>
        <end position="166"/>
    </location>
</feature>
<dbReference type="EMBL" id="QKWP01001340">
    <property type="protein sequence ID" value="RIB09671.1"/>
    <property type="molecule type" value="Genomic_DNA"/>
</dbReference>
<gene>
    <name evidence="2" type="ORF">C2G38_2208146</name>
</gene>
<evidence type="ECO:0000313" key="3">
    <source>
        <dbReference type="Proteomes" id="UP000266673"/>
    </source>
</evidence>
<protein>
    <submittedName>
        <fullName evidence="2">Uncharacterized protein</fullName>
    </submittedName>
</protein>
<reference evidence="2 3" key="1">
    <citation type="submission" date="2018-06" db="EMBL/GenBank/DDBJ databases">
        <title>Comparative genomics reveals the genomic features of Rhizophagus irregularis, R. cerebriforme, R. diaphanum and Gigaspora rosea, and their symbiotic lifestyle signature.</title>
        <authorList>
            <person name="Morin E."/>
            <person name="San Clemente H."/>
            <person name="Chen E.C.H."/>
            <person name="De La Providencia I."/>
            <person name="Hainaut M."/>
            <person name="Kuo A."/>
            <person name="Kohler A."/>
            <person name="Murat C."/>
            <person name="Tang N."/>
            <person name="Roy S."/>
            <person name="Loubradou J."/>
            <person name="Henrissat B."/>
            <person name="Grigoriev I.V."/>
            <person name="Corradi N."/>
            <person name="Roux C."/>
            <person name="Martin F.M."/>
        </authorList>
    </citation>
    <scope>NUCLEOTIDE SEQUENCE [LARGE SCALE GENOMIC DNA]</scope>
    <source>
        <strain evidence="2 3">DAOM 194757</strain>
    </source>
</reference>
<dbReference type="AlphaFoldDB" id="A0A397UJK2"/>
<organism evidence="2 3">
    <name type="scientific">Gigaspora rosea</name>
    <dbReference type="NCBI Taxonomy" id="44941"/>
    <lineage>
        <taxon>Eukaryota</taxon>
        <taxon>Fungi</taxon>
        <taxon>Fungi incertae sedis</taxon>
        <taxon>Mucoromycota</taxon>
        <taxon>Glomeromycotina</taxon>
        <taxon>Glomeromycetes</taxon>
        <taxon>Diversisporales</taxon>
        <taxon>Gigasporaceae</taxon>
        <taxon>Gigaspora</taxon>
    </lineage>
</organism>
<evidence type="ECO:0000256" key="1">
    <source>
        <dbReference type="SAM" id="MobiDB-lite"/>
    </source>
</evidence>
<dbReference type="STRING" id="44941.A0A397UJK2"/>
<dbReference type="Proteomes" id="UP000266673">
    <property type="component" value="Unassembled WGS sequence"/>
</dbReference>
<sequence length="166" mass="18552">MSNCSEHQGLRIDNFVKRINGGFGVKLYRLKTNQRGIGDYNGQAEVISLPNIKSIIDNYEFYFVKRLVTKVTNFYLSPVPANTDIQFGGPSISNHSERKTTVQVLKELEYSNDMQEGLNRFLRALTIVNNKEGQFKEASTIDEQPGSVATTNESPGSATTTDKLQP</sequence>
<comment type="caution">
    <text evidence="2">The sequence shown here is derived from an EMBL/GenBank/DDBJ whole genome shotgun (WGS) entry which is preliminary data.</text>
</comment>
<name>A0A397UJK2_9GLOM</name>